<dbReference type="AlphaFoldDB" id="L1N989"/>
<reference evidence="3 4" key="1">
    <citation type="submission" date="2012-05" db="EMBL/GenBank/DDBJ databases">
        <authorList>
            <person name="Weinstock G."/>
            <person name="Sodergren E."/>
            <person name="Lobos E.A."/>
            <person name="Fulton L."/>
            <person name="Fulton R."/>
            <person name="Courtney L."/>
            <person name="Fronick C."/>
            <person name="O'Laughlin M."/>
            <person name="Godfrey J."/>
            <person name="Wilson R.M."/>
            <person name="Miner T."/>
            <person name="Farmer C."/>
            <person name="Delehaunty K."/>
            <person name="Cordes M."/>
            <person name="Minx P."/>
            <person name="Tomlinson C."/>
            <person name="Chen J."/>
            <person name="Wollam A."/>
            <person name="Pepin K.H."/>
            <person name="Bhonagiri V."/>
            <person name="Zhang X."/>
            <person name="Suruliraj S."/>
            <person name="Warren W."/>
            <person name="Mitreva M."/>
            <person name="Mardis E.R."/>
            <person name="Wilson R.K."/>
        </authorList>
    </citation>
    <scope>NUCLEOTIDE SEQUENCE [LARGE SCALE GENOMIC DNA]</scope>
    <source>
        <strain evidence="3 4">F0037</strain>
    </source>
</reference>
<protein>
    <recommendedName>
        <fullName evidence="2">DUF2147 domain-containing protein</fullName>
    </recommendedName>
</protein>
<evidence type="ECO:0000259" key="2">
    <source>
        <dbReference type="Pfam" id="PF09917"/>
    </source>
</evidence>
<dbReference type="PANTHER" id="PTHR36919">
    <property type="entry name" value="BLR1215 PROTEIN"/>
    <property type="match status" value="1"/>
</dbReference>
<organism evidence="3 4">
    <name type="scientific">Porphyromonas catoniae F0037</name>
    <dbReference type="NCBI Taxonomy" id="1127696"/>
    <lineage>
        <taxon>Bacteria</taxon>
        <taxon>Pseudomonadati</taxon>
        <taxon>Bacteroidota</taxon>
        <taxon>Bacteroidia</taxon>
        <taxon>Bacteroidales</taxon>
        <taxon>Porphyromonadaceae</taxon>
        <taxon>Porphyromonas</taxon>
    </lineage>
</organism>
<gene>
    <name evidence="3" type="ORF">HMPREF9134_01797</name>
</gene>
<evidence type="ECO:0000313" key="4">
    <source>
        <dbReference type="Proteomes" id="UP000010408"/>
    </source>
</evidence>
<feature type="chain" id="PRO_5003954845" description="DUF2147 domain-containing protein" evidence="1">
    <location>
        <begin position="26"/>
        <end position="146"/>
    </location>
</feature>
<comment type="caution">
    <text evidence="3">The sequence shown here is derived from an EMBL/GenBank/DDBJ whole genome shotgun (WGS) entry which is preliminary data.</text>
</comment>
<dbReference type="Pfam" id="PF09917">
    <property type="entry name" value="DUF2147"/>
    <property type="match status" value="1"/>
</dbReference>
<keyword evidence="1" id="KW-0732">Signal</keyword>
<dbReference type="PATRIC" id="fig|1127696.3.peg.1634"/>
<dbReference type="Gene3D" id="2.40.128.520">
    <property type="match status" value="1"/>
</dbReference>
<name>L1N989_9PORP</name>
<dbReference type="EMBL" id="AMEQ01000044">
    <property type="protein sequence ID" value="EKX99890.1"/>
    <property type="molecule type" value="Genomic_DNA"/>
</dbReference>
<dbReference type="HOGENOM" id="CLU_108869_0_1_10"/>
<evidence type="ECO:0000256" key="1">
    <source>
        <dbReference type="SAM" id="SignalP"/>
    </source>
</evidence>
<feature type="signal peptide" evidence="1">
    <location>
        <begin position="1"/>
        <end position="25"/>
    </location>
</feature>
<dbReference type="Proteomes" id="UP000010408">
    <property type="component" value="Unassembled WGS sequence"/>
</dbReference>
<dbReference type="STRING" id="1127696.HMPREF9134_01797"/>
<feature type="domain" description="DUF2147" evidence="2">
    <location>
        <begin position="34"/>
        <end position="143"/>
    </location>
</feature>
<dbReference type="eggNOG" id="COG4731">
    <property type="taxonomic scope" value="Bacteria"/>
</dbReference>
<accession>L1N989</accession>
<evidence type="ECO:0000313" key="3">
    <source>
        <dbReference type="EMBL" id="EKX99890.1"/>
    </source>
</evidence>
<dbReference type="PANTHER" id="PTHR36919:SF2">
    <property type="entry name" value="BLL6627 PROTEIN"/>
    <property type="match status" value="1"/>
</dbReference>
<sequence length="146" mass="16412">MKTNRWSLMLLSILFSLIFSLRLSAQSPADRIIGTYMTEGNKAKVTISKQGGKYYGTLIWTRRGDVLDSKNPDKAEQQKKLTGKIILRDLVHDEGSDYKGAKIYDPESGKTYSCKATRLDNGDLKVRGFIGASLFGRTTKWTRLAE</sequence>
<proteinExistence type="predicted"/>
<dbReference type="RefSeq" id="WP_005468141.1">
    <property type="nucleotide sequence ID" value="NZ_KB291037.1"/>
</dbReference>
<dbReference type="InterPro" id="IPR019223">
    <property type="entry name" value="DUF2147"/>
</dbReference>